<dbReference type="Pfam" id="PF23726">
    <property type="entry name" value="Beta-prop_RSE1_2nd"/>
    <property type="match status" value="1"/>
</dbReference>
<dbReference type="EMBL" id="JAIHNG010000013">
    <property type="protein sequence ID" value="KAI5968438.1"/>
    <property type="molecule type" value="Genomic_DNA"/>
</dbReference>
<dbReference type="Pfam" id="PF10433">
    <property type="entry name" value="Beta-prop_RSE1_1st"/>
    <property type="match status" value="1"/>
</dbReference>
<evidence type="ECO:0000256" key="3">
    <source>
        <dbReference type="ARBA" id="ARBA00023242"/>
    </source>
</evidence>
<protein>
    <submittedName>
        <fullName evidence="7">RSE1</fullName>
    </submittedName>
</protein>
<dbReference type="InterPro" id="IPR015943">
    <property type="entry name" value="WD40/YVTN_repeat-like_dom_sf"/>
</dbReference>
<keyword evidence="8" id="KW-1185">Reference proteome</keyword>
<feature type="domain" description="RSE1/DDB1/CPSF1 first beta-propeller" evidence="5">
    <location>
        <begin position="23"/>
        <end position="365"/>
    </location>
</feature>
<keyword evidence="2" id="KW-0507">mRNA processing</keyword>
<gene>
    <name evidence="7" type="ORF">KGF57_000132</name>
</gene>
<dbReference type="PANTHER" id="PTHR10644">
    <property type="entry name" value="DNA REPAIR/RNA PROCESSING CPSF FAMILY"/>
    <property type="match status" value="1"/>
</dbReference>
<dbReference type="AlphaFoldDB" id="A0AAD5BJF3"/>
<name>A0AAD5BJF3_9ASCO</name>
<dbReference type="InterPro" id="IPR036322">
    <property type="entry name" value="WD40_repeat_dom_sf"/>
</dbReference>
<dbReference type="Pfam" id="PF03178">
    <property type="entry name" value="CPSF_A"/>
    <property type="match status" value="1"/>
</dbReference>
<dbReference type="SUPFAM" id="SSF50978">
    <property type="entry name" value="WD40 repeat-like"/>
    <property type="match status" value="1"/>
</dbReference>
<dbReference type="GO" id="GO:0005634">
    <property type="term" value="C:nucleus"/>
    <property type="evidence" value="ECO:0007669"/>
    <property type="project" value="UniProtKB-SubCell"/>
</dbReference>
<dbReference type="RefSeq" id="XP_051611317.1">
    <property type="nucleotide sequence ID" value="XM_051750513.1"/>
</dbReference>
<proteinExistence type="predicted"/>
<evidence type="ECO:0000256" key="2">
    <source>
        <dbReference type="ARBA" id="ARBA00022664"/>
    </source>
</evidence>
<dbReference type="Proteomes" id="UP001204833">
    <property type="component" value="Unassembled WGS sequence"/>
</dbReference>
<feature type="domain" description="RSE1/DDB1/CPSF1 second beta-propeller" evidence="6">
    <location>
        <begin position="439"/>
        <end position="748"/>
    </location>
</feature>
<evidence type="ECO:0000313" key="7">
    <source>
        <dbReference type="EMBL" id="KAI5968438.1"/>
    </source>
</evidence>
<evidence type="ECO:0000259" key="5">
    <source>
        <dbReference type="Pfam" id="PF10433"/>
    </source>
</evidence>
<dbReference type="Gene3D" id="2.130.10.10">
    <property type="entry name" value="YVTN repeat-like/Quinoprotein amine dehydrogenase"/>
    <property type="match status" value="3"/>
</dbReference>
<dbReference type="GO" id="GO:0006397">
    <property type="term" value="P:mRNA processing"/>
    <property type="evidence" value="ECO:0007669"/>
    <property type="project" value="UniProtKB-KW"/>
</dbReference>
<dbReference type="InterPro" id="IPR050358">
    <property type="entry name" value="RSE1/DDB1/CFT1"/>
</dbReference>
<reference evidence="7 8" key="1">
    <citation type="journal article" date="2022" name="DNA Res.">
        <title>Genome analysis of five recently described species of the CUG-Ser clade uncovers Candida theae as a new hybrid lineage with pathogenic potential in the Candida parapsilosis species complex.</title>
        <authorList>
            <person name="Mixao V."/>
            <person name="Del Olmo V."/>
            <person name="Hegedusova E."/>
            <person name="Saus E."/>
            <person name="Pryszcz L."/>
            <person name="Cillingova A."/>
            <person name="Nosek J."/>
            <person name="Gabaldon T."/>
        </authorList>
    </citation>
    <scope>NUCLEOTIDE SEQUENCE [LARGE SCALE GENOMIC DNA]</scope>
    <source>
        <strain evidence="7 8">CBS 12239</strain>
    </source>
</reference>
<dbReference type="InterPro" id="IPR058543">
    <property type="entry name" value="Beta-prop_RSE1/DDB1/CPSF1_2nd"/>
</dbReference>
<evidence type="ECO:0000313" key="8">
    <source>
        <dbReference type="Proteomes" id="UP001204833"/>
    </source>
</evidence>
<dbReference type="InterPro" id="IPR004871">
    <property type="entry name" value="RSE1/DDB1/CPSF1_C"/>
</dbReference>
<keyword evidence="3" id="KW-0539">Nucleus</keyword>
<comment type="caution">
    <text evidence="7">The sequence shown here is derived from an EMBL/GenBank/DDBJ whole genome shotgun (WGS) entry which is preliminary data.</text>
</comment>
<dbReference type="GeneID" id="76148192"/>
<sequence>MLIDNETPYLYNLTLKPPSNYPHSILGQFIPKSKQQQLALISSTHLSLLNADPETGKLGNQVSQHLFAVVNAVDKLRFNDHDVMVLTSDSGNLSIIEYDPKRNEFVSICQMPMCKNGWSRSYPGEYLAVDSESRCILVGAMEKNKLLYKVEPSATRLDLSSPLEYASIVGKGKKPLLCLSLISLESAFSNPQFVALEYDSEQQLTLLNYYEFDQGMNYVVNRKSKISIVPNDANYLVPVPGNIGGVFVCGTNWIMYDKLGEDSIVLPLPRRKSQNSVIISHVTHVLKKKSYGFFILLQNDSGDLFRVIIDYDSNRESIKDIEITYFDTIPVCYSLNIFKNGLCFANSINRSQLLYQFEKLGEELSDDDVRINKSVRADTIPLAKDKIIEFNLKGLDNLALIDVAESLSPITDSILQNDTLVTLSTKSKLKSIVHGTSTTTLVESPLPMRPTNIFTSKTSIDATDDEYLVITSTLSFKTLVLSIGEVIEEVSDSEFVLDQPTIAVQQVGKSSIVQIYSNGLRHINGKKIITNWYPPAGITITHATTNNQQVLLGLSNLELVYFETDLGDDQLVECQDRLEVSSPIRSMCISKQQSSFAVVGCSNETIMVISLQRQSCLQIKSLQALSSSANSLVMLTHAPSTTLIHIGMDNGVYVRTKIDTFSGKLSDTRIKYLGPKPVNLNPLKLSDEITGVLAISSKPWIGYFHQGKYRCTPLLDVNIISGTSFKSEDIGGDGIVGIHAENLVIFSVGKEDSIFDPNQELTVTELSLRYTPRKIVKGDDGNEDADKLFVSEVEMGIVTPYVSNLTKDVKDNVDWEYYEAFGYERTSSGCASCVQLIQSGEIKQSLEFAKDQRIVDIAKIQFKKNTYLIVGVTKQNKDNLLYTFKIDKKKNLSYVHKTELNYVPQVMEVFQDRLLVASGNSISLYELGQRQLLRKSLTRIDFVQSIVKASPQPRDRLLLADSGNSIIFTKFDHEENQFVPIADDVVKRNVTAWMQLDYDTVIGGDKFGNLFVSRLDREHSRQIDQDWTVLKQAARSSSFSASNLNSCIYKLQNLCQYYIPDIITSFQLGSFNVGGEECIVYTGLSGTIGVLVPLISKSEIELLHDLQLELGKYNDEVNLLGKNHAKLRSYYAPAKNVFDGDFAELFLTLPVDVKLKIARKLNKSVTEVEKKLNDIRNRTSF</sequence>
<evidence type="ECO:0000256" key="1">
    <source>
        <dbReference type="ARBA" id="ARBA00004123"/>
    </source>
</evidence>
<accession>A0AAD5BJF3</accession>
<feature type="domain" description="RSE1/DDB1/CPSF1 C-terminal" evidence="4">
    <location>
        <begin position="831"/>
        <end position="1147"/>
    </location>
</feature>
<evidence type="ECO:0000259" key="4">
    <source>
        <dbReference type="Pfam" id="PF03178"/>
    </source>
</evidence>
<organism evidence="7 8">
    <name type="scientific">Candida theae</name>
    <dbReference type="NCBI Taxonomy" id="1198502"/>
    <lineage>
        <taxon>Eukaryota</taxon>
        <taxon>Fungi</taxon>
        <taxon>Dikarya</taxon>
        <taxon>Ascomycota</taxon>
        <taxon>Saccharomycotina</taxon>
        <taxon>Pichiomycetes</taxon>
        <taxon>Debaryomycetaceae</taxon>
        <taxon>Candida/Lodderomyces clade</taxon>
        <taxon>Candida</taxon>
    </lineage>
</organism>
<dbReference type="GO" id="GO:0003676">
    <property type="term" value="F:nucleic acid binding"/>
    <property type="evidence" value="ECO:0007669"/>
    <property type="project" value="InterPro"/>
</dbReference>
<evidence type="ECO:0000259" key="6">
    <source>
        <dbReference type="Pfam" id="PF23726"/>
    </source>
</evidence>
<dbReference type="InterPro" id="IPR018846">
    <property type="entry name" value="Beta-prop_RSE1/DDB1/CPSF1_1st"/>
</dbReference>
<comment type="subcellular location">
    <subcellularLocation>
        <location evidence="1">Nucleus</location>
    </subcellularLocation>
</comment>